<evidence type="ECO:0000313" key="8">
    <source>
        <dbReference type="Proteomes" id="UP000748531"/>
    </source>
</evidence>
<reference evidence="7" key="1">
    <citation type="submission" date="2019-05" db="EMBL/GenBank/DDBJ databases">
        <title>Annotation for the trematode Paragonimus heterotremus.</title>
        <authorList>
            <person name="Choi Y.-J."/>
        </authorList>
    </citation>
    <scope>NUCLEOTIDE SEQUENCE</scope>
    <source>
        <strain evidence="7">LC</strain>
    </source>
</reference>
<proteinExistence type="inferred from homology"/>
<organism evidence="7 8">
    <name type="scientific">Paragonimus heterotremus</name>
    <dbReference type="NCBI Taxonomy" id="100268"/>
    <lineage>
        <taxon>Eukaryota</taxon>
        <taxon>Metazoa</taxon>
        <taxon>Spiralia</taxon>
        <taxon>Lophotrochozoa</taxon>
        <taxon>Platyhelminthes</taxon>
        <taxon>Trematoda</taxon>
        <taxon>Digenea</taxon>
        <taxon>Plagiorchiida</taxon>
        <taxon>Troglotremata</taxon>
        <taxon>Troglotrematidae</taxon>
        <taxon>Paragonimus</taxon>
    </lineage>
</organism>
<keyword evidence="7" id="KW-0413">Isomerase</keyword>
<evidence type="ECO:0000256" key="1">
    <source>
        <dbReference type="ARBA" id="ARBA00004123"/>
    </source>
</evidence>
<evidence type="ECO:0000256" key="4">
    <source>
        <dbReference type="ARBA" id="ARBA00023242"/>
    </source>
</evidence>
<dbReference type="OrthoDB" id="510307at2759"/>
<dbReference type="Proteomes" id="UP000748531">
    <property type="component" value="Unassembled WGS sequence"/>
</dbReference>
<keyword evidence="2" id="KW-0805">Transcription regulation</keyword>
<gene>
    <name evidence="7" type="ORF">PHET_09505</name>
</gene>
<dbReference type="GO" id="GO:0005669">
    <property type="term" value="C:transcription factor TFIID complex"/>
    <property type="evidence" value="ECO:0007669"/>
    <property type="project" value="TreeGrafter"/>
</dbReference>
<dbReference type="GO" id="GO:1990841">
    <property type="term" value="F:promoter-specific chromatin binding"/>
    <property type="evidence" value="ECO:0007669"/>
    <property type="project" value="TreeGrafter"/>
</dbReference>
<dbReference type="GO" id="GO:0016251">
    <property type="term" value="F:RNA polymerase II general transcription initiation factor activity"/>
    <property type="evidence" value="ECO:0007669"/>
    <property type="project" value="TreeGrafter"/>
</dbReference>
<keyword evidence="4" id="KW-0539">Nucleus</keyword>
<comment type="similarity">
    <text evidence="5">Belongs to the TAF10 family.</text>
</comment>
<keyword evidence="3" id="KW-0804">Transcription</keyword>
<feature type="compositionally biased region" description="Polar residues" evidence="6">
    <location>
        <begin position="7"/>
        <end position="17"/>
    </location>
</feature>
<evidence type="ECO:0000256" key="2">
    <source>
        <dbReference type="ARBA" id="ARBA00023015"/>
    </source>
</evidence>
<sequence length="180" mass="19169">MTLEQIPFSNTNTNLTANPVVSSSTTPQSSSEPALANLWTQLDRIQPTIPDRLSVAILEGVGVQFENGDPRLARLVSLAGQKFITDILTDAMGHWRLANGLPSGLLSSQPASVTTTATTSVSSTSTTPSVSVSSASPQPGAKNSNVPNRTPDRRATLTLEDLITTLNDRGVHVARPEYYR</sequence>
<comment type="subcellular location">
    <subcellularLocation>
        <location evidence="1">Nucleus</location>
    </subcellularLocation>
</comment>
<dbReference type="Pfam" id="PF03540">
    <property type="entry name" value="TAF10"/>
    <property type="match status" value="1"/>
</dbReference>
<evidence type="ECO:0000256" key="5">
    <source>
        <dbReference type="ARBA" id="ARBA00025730"/>
    </source>
</evidence>
<accession>A0A8J4WUC0</accession>
<dbReference type="PANTHER" id="PTHR21242">
    <property type="entry name" value="TRANSCRIPTION INITIATION FACTOR TFIID SUBUNIT 10"/>
    <property type="match status" value="1"/>
</dbReference>
<dbReference type="AlphaFoldDB" id="A0A8J4WUC0"/>
<dbReference type="GO" id="GO:0016853">
    <property type="term" value="F:isomerase activity"/>
    <property type="evidence" value="ECO:0007669"/>
    <property type="project" value="UniProtKB-KW"/>
</dbReference>
<evidence type="ECO:0000313" key="7">
    <source>
        <dbReference type="EMBL" id="KAF5397357.1"/>
    </source>
</evidence>
<feature type="region of interest" description="Disordered" evidence="6">
    <location>
        <begin position="117"/>
        <end position="154"/>
    </location>
</feature>
<evidence type="ECO:0000256" key="6">
    <source>
        <dbReference type="SAM" id="MobiDB-lite"/>
    </source>
</evidence>
<comment type="caution">
    <text evidence="7">The sequence shown here is derived from an EMBL/GenBank/DDBJ whole genome shotgun (WGS) entry which is preliminary data.</text>
</comment>
<feature type="region of interest" description="Disordered" evidence="6">
    <location>
        <begin position="1"/>
        <end position="32"/>
    </location>
</feature>
<feature type="compositionally biased region" description="Low complexity" evidence="6">
    <location>
        <begin position="117"/>
        <end position="139"/>
    </location>
</feature>
<protein>
    <submittedName>
        <fullName evidence="7">Isopentenyl diphosphate delta isomerase</fullName>
    </submittedName>
</protein>
<dbReference type="InterPro" id="IPR003923">
    <property type="entry name" value="TAF10"/>
</dbReference>
<feature type="compositionally biased region" description="Low complexity" evidence="6">
    <location>
        <begin position="19"/>
        <end position="31"/>
    </location>
</feature>
<name>A0A8J4WUC0_9TREM</name>
<dbReference type="EMBL" id="LUCH01006382">
    <property type="protein sequence ID" value="KAF5397357.1"/>
    <property type="molecule type" value="Genomic_DNA"/>
</dbReference>
<dbReference type="GO" id="GO:0000124">
    <property type="term" value="C:SAGA complex"/>
    <property type="evidence" value="ECO:0007669"/>
    <property type="project" value="TreeGrafter"/>
</dbReference>
<evidence type="ECO:0000256" key="3">
    <source>
        <dbReference type="ARBA" id="ARBA00023163"/>
    </source>
</evidence>
<dbReference type="PANTHER" id="PTHR21242:SF0">
    <property type="entry name" value="TRANSCRIPTION INITIATION FACTOR TFIID SUBUNIT 10"/>
    <property type="match status" value="1"/>
</dbReference>
<keyword evidence="8" id="KW-1185">Reference proteome</keyword>
<dbReference type="GO" id="GO:0006367">
    <property type="term" value="P:transcription initiation at RNA polymerase II promoter"/>
    <property type="evidence" value="ECO:0007669"/>
    <property type="project" value="TreeGrafter"/>
</dbReference>
<dbReference type="CDD" id="cd07982">
    <property type="entry name" value="HFD_TAF10"/>
    <property type="match status" value="1"/>
</dbReference>